<name>A0A1H2TFR7_9BACI</name>
<dbReference type="InterPro" id="IPR050445">
    <property type="entry name" value="Bact_polysacc_biosynth/exp"/>
</dbReference>
<evidence type="ECO:0000313" key="11">
    <source>
        <dbReference type="EMBL" id="SDW42712.1"/>
    </source>
</evidence>
<feature type="domain" description="Tyrosine-protein kinase G-rich" evidence="10">
    <location>
        <begin position="138"/>
        <end position="195"/>
    </location>
</feature>
<evidence type="ECO:0000259" key="10">
    <source>
        <dbReference type="Pfam" id="PF13807"/>
    </source>
</evidence>
<evidence type="ECO:0000313" key="12">
    <source>
        <dbReference type="Proteomes" id="UP000199488"/>
    </source>
</evidence>
<comment type="similarity">
    <text evidence="2">Belongs to the CpsC/CapA family.</text>
</comment>
<sequence length="251" mass="27934">MEETINFKEVFQTIKKRFNVIIGTTIGALLISAFVTFFILTPQYEASSQILVNQSQTENEELSATDLQSSRELINTYNVIMVSPAILNSVMEETNYQGTVSDLRSQINVSAEEESQVVTVTVEDEDPQKAVSVVNTLSQIFEQEISNIMDVDNVSILSEAQIEDSENPVFPQPTLNLVIALVIGFIVGIGIAFLLEFLDKTIKNEEDIEKELQLPILGVVPLMSEKELNQPKTTSGKQSRAKTREGERKTS</sequence>
<evidence type="ECO:0000256" key="6">
    <source>
        <dbReference type="ARBA" id="ARBA00023136"/>
    </source>
</evidence>
<dbReference type="PANTHER" id="PTHR32309">
    <property type="entry name" value="TYROSINE-PROTEIN KINASE"/>
    <property type="match status" value="1"/>
</dbReference>
<dbReference type="EMBL" id="FNNC01000002">
    <property type="protein sequence ID" value="SDW42712.1"/>
    <property type="molecule type" value="Genomic_DNA"/>
</dbReference>
<dbReference type="RefSeq" id="WP_091612876.1">
    <property type="nucleotide sequence ID" value="NZ_FNNC01000002.1"/>
</dbReference>
<keyword evidence="4 8" id="KW-0812">Transmembrane</keyword>
<dbReference type="STRING" id="1122204.SAMN05421781_1383"/>
<reference evidence="11 12" key="1">
    <citation type="submission" date="2016-10" db="EMBL/GenBank/DDBJ databases">
        <authorList>
            <person name="de Groot N.N."/>
        </authorList>
    </citation>
    <scope>NUCLEOTIDE SEQUENCE [LARGE SCALE GENOMIC DNA]</scope>
    <source>
        <strain evidence="11 12">DSM 23126</strain>
    </source>
</reference>
<evidence type="ECO:0000256" key="4">
    <source>
        <dbReference type="ARBA" id="ARBA00022692"/>
    </source>
</evidence>
<comment type="subcellular location">
    <subcellularLocation>
        <location evidence="1">Cell membrane</location>
        <topology evidence="1">Multi-pass membrane protein</topology>
    </subcellularLocation>
</comment>
<evidence type="ECO:0000256" key="2">
    <source>
        <dbReference type="ARBA" id="ARBA00006683"/>
    </source>
</evidence>
<feature type="region of interest" description="Disordered" evidence="7">
    <location>
        <begin position="227"/>
        <end position="251"/>
    </location>
</feature>
<evidence type="ECO:0000256" key="1">
    <source>
        <dbReference type="ARBA" id="ARBA00004651"/>
    </source>
</evidence>
<proteinExistence type="inferred from homology"/>
<feature type="transmembrane region" description="Helical" evidence="8">
    <location>
        <begin position="175"/>
        <end position="195"/>
    </location>
</feature>
<accession>A0A1H2TFR7</accession>
<keyword evidence="12" id="KW-1185">Reference proteome</keyword>
<dbReference type="Proteomes" id="UP000199488">
    <property type="component" value="Unassembled WGS sequence"/>
</dbReference>
<dbReference type="GO" id="GO:0005886">
    <property type="term" value="C:plasma membrane"/>
    <property type="evidence" value="ECO:0007669"/>
    <property type="project" value="UniProtKB-SubCell"/>
</dbReference>
<feature type="domain" description="Polysaccharide chain length determinant N-terminal" evidence="9">
    <location>
        <begin position="3"/>
        <end position="93"/>
    </location>
</feature>
<evidence type="ECO:0000256" key="8">
    <source>
        <dbReference type="SAM" id="Phobius"/>
    </source>
</evidence>
<organism evidence="11 12">
    <name type="scientific">Marinococcus luteus</name>
    <dbReference type="NCBI Taxonomy" id="1122204"/>
    <lineage>
        <taxon>Bacteria</taxon>
        <taxon>Bacillati</taxon>
        <taxon>Bacillota</taxon>
        <taxon>Bacilli</taxon>
        <taxon>Bacillales</taxon>
        <taxon>Bacillaceae</taxon>
        <taxon>Marinococcus</taxon>
    </lineage>
</organism>
<dbReference type="Pfam" id="PF13807">
    <property type="entry name" value="GNVR"/>
    <property type="match status" value="1"/>
</dbReference>
<protein>
    <submittedName>
        <fullName evidence="11">Capsular polysaccharide biosynthesis protein</fullName>
    </submittedName>
</protein>
<evidence type="ECO:0000256" key="7">
    <source>
        <dbReference type="SAM" id="MobiDB-lite"/>
    </source>
</evidence>
<feature type="transmembrane region" description="Helical" evidence="8">
    <location>
        <begin position="20"/>
        <end position="40"/>
    </location>
</feature>
<evidence type="ECO:0000259" key="9">
    <source>
        <dbReference type="Pfam" id="PF02706"/>
    </source>
</evidence>
<dbReference type="InterPro" id="IPR032807">
    <property type="entry name" value="GNVR"/>
</dbReference>
<gene>
    <name evidence="11" type="ORF">SAMN05421781_1383</name>
</gene>
<dbReference type="PANTHER" id="PTHR32309:SF13">
    <property type="entry name" value="FERRIC ENTEROBACTIN TRANSPORT PROTEIN FEPE"/>
    <property type="match status" value="1"/>
</dbReference>
<keyword evidence="6 8" id="KW-0472">Membrane</keyword>
<feature type="compositionally biased region" description="Basic and acidic residues" evidence="7">
    <location>
        <begin position="242"/>
        <end position="251"/>
    </location>
</feature>
<evidence type="ECO:0000256" key="5">
    <source>
        <dbReference type="ARBA" id="ARBA00022989"/>
    </source>
</evidence>
<keyword evidence="5 8" id="KW-1133">Transmembrane helix</keyword>
<dbReference type="OrthoDB" id="2360475at2"/>
<dbReference type="InterPro" id="IPR003856">
    <property type="entry name" value="LPS_length_determ_N"/>
</dbReference>
<evidence type="ECO:0000256" key="3">
    <source>
        <dbReference type="ARBA" id="ARBA00022475"/>
    </source>
</evidence>
<dbReference type="GO" id="GO:0004713">
    <property type="term" value="F:protein tyrosine kinase activity"/>
    <property type="evidence" value="ECO:0007669"/>
    <property type="project" value="TreeGrafter"/>
</dbReference>
<dbReference type="AlphaFoldDB" id="A0A1H2TFR7"/>
<keyword evidence="3" id="KW-1003">Cell membrane</keyword>
<dbReference type="Pfam" id="PF02706">
    <property type="entry name" value="Wzz"/>
    <property type="match status" value="1"/>
</dbReference>